<dbReference type="RefSeq" id="WP_030890089.1">
    <property type="nucleotide sequence ID" value="NZ_JASWDJ010000038.1"/>
</dbReference>
<name>A0A7U1BD79_STRCI</name>
<dbReference type="InterPro" id="IPR049244">
    <property type="entry name" value="DUF6879"/>
</dbReference>
<evidence type="ECO:0000313" key="2">
    <source>
        <dbReference type="EMBL" id="QQY97194.1"/>
    </source>
</evidence>
<accession>A0A7U1BD79</accession>
<gene>
    <name evidence="2" type="primary">cppO</name>
</gene>
<dbReference type="Pfam" id="PF21806">
    <property type="entry name" value="DUF6879"/>
    <property type="match status" value="1"/>
</dbReference>
<organism evidence="2">
    <name type="scientific">Streptomyces cacaoi</name>
    <dbReference type="NCBI Taxonomy" id="1898"/>
    <lineage>
        <taxon>Bacteria</taxon>
        <taxon>Bacillati</taxon>
        <taxon>Actinomycetota</taxon>
        <taxon>Actinomycetes</taxon>
        <taxon>Kitasatosporales</taxon>
        <taxon>Streptomycetaceae</taxon>
        <taxon>Streptomyces</taxon>
    </lineage>
</organism>
<sequence>MPDFIDDATFGSYFEEFAHVAWRLETRRGYASDRAGERYQLFLAGRLPLDTTRPWCVNVRKQTEQGKRFERVRLVDDPPTEEQRFLFAGAASNNAAGEDIRNMWRADAERVGLPAEDFWLFDSRFALRMHFDSADGYLGAELIDDPAQVLRYCRIRDAAWHHALPREEFGRLLTT</sequence>
<feature type="domain" description="DUF6879" evidence="1">
    <location>
        <begin position="9"/>
        <end position="169"/>
    </location>
</feature>
<evidence type="ECO:0000259" key="1">
    <source>
        <dbReference type="Pfam" id="PF21806"/>
    </source>
</evidence>
<reference evidence="2" key="1">
    <citation type="journal article" date="2021" name="Microorganisms">
        <title>One Pathway, Two Cyclic Non-Ribosomal Pentapeptides: Heterologous Expression of BE-18257 Antibiotics and Pentaminomycins from Streptomyces cacaoi CA-170360.</title>
        <authorList>
            <person name="Roman-Hurtado F."/>
            <person name="Sanchez-Hidalgo M."/>
            <person name="Martin J."/>
            <person name="Ortiz-Lopez F.J."/>
            <person name="Carretero-Molina D."/>
            <person name="Reyes F."/>
            <person name="Genilloud O."/>
        </authorList>
    </citation>
    <scope>NUCLEOTIDE SEQUENCE</scope>
    <source>
        <strain evidence="2">CA-170360</strain>
    </source>
</reference>
<proteinExistence type="predicted"/>
<dbReference type="AlphaFoldDB" id="A0A7U1BD79"/>
<dbReference type="EMBL" id="MW038823">
    <property type="protein sequence ID" value="QQY97194.1"/>
    <property type="molecule type" value="Genomic_DNA"/>
</dbReference>
<protein>
    <recommendedName>
        <fullName evidence="1">DUF6879 domain-containing protein</fullName>
    </recommendedName>
</protein>